<name>A0A4S9F631_AURPU</name>
<evidence type="ECO:0000256" key="6">
    <source>
        <dbReference type="SAM" id="SignalP"/>
    </source>
</evidence>
<proteinExistence type="predicted"/>
<gene>
    <name evidence="8" type="ORF">D6D10_02247</name>
</gene>
<evidence type="ECO:0000313" key="8">
    <source>
        <dbReference type="EMBL" id="THX42043.1"/>
    </source>
</evidence>
<dbReference type="InterPro" id="IPR039163">
    <property type="entry name" value="EMC7"/>
</dbReference>
<comment type="subcellular location">
    <subcellularLocation>
        <location evidence="1">Membrane</location>
        <topology evidence="1">Single-pass membrane protein</topology>
    </subcellularLocation>
</comment>
<evidence type="ECO:0000256" key="5">
    <source>
        <dbReference type="ARBA" id="ARBA00023136"/>
    </source>
</evidence>
<organism evidence="8 9">
    <name type="scientific">Aureobasidium pullulans</name>
    <name type="common">Black yeast</name>
    <name type="synonym">Pullularia pullulans</name>
    <dbReference type="NCBI Taxonomy" id="5580"/>
    <lineage>
        <taxon>Eukaryota</taxon>
        <taxon>Fungi</taxon>
        <taxon>Dikarya</taxon>
        <taxon>Ascomycota</taxon>
        <taxon>Pezizomycotina</taxon>
        <taxon>Dothideomycetes</taxon>
        <taxon>Dothideomycetidae</taxon>
        <taxon>Dothideales</taxon>
        <taxon>Saccotheciaceae</taxon>
        <taxon>Aureobasidium</taxon>
    </lineage>
</organism>
<dbReference type="InterPro" id="IPR019008">
    <property type="entry name" value="Beta_sandwich_EMC7"/>
</dbReference>
<evidence type="ECO:0000256" key="4">
    <source>
        <dbReference type="ARBA" id="ARBA00022989"/>
    </source>
</evidence>
<protein>
    <recommendedName>
        <fullName evidence="7">ER membrane protein complex subunit 7 beta-sandwich domain-containing protein</fullName>
    </recommendedName>
</protein>
<keyword evidence="2" id="KW-0812">Transmembrane</keyword>
<keyword evidence="3 6" id="KW-0732">Signal</keyword>
<dbReference type="Pfam" id="PF09430">
    <property type="entry name" value="EMC7_beta-sandw"/>
    <property type="match status" value="1"/>
</dbReference>
<evidence type="ECO:0000256" key="2">
    <source>
        <dbReference type="ARBA" id="ARBA00022692"/>
    </source>
</evidence>
<feature type="domain" description="ER membrane protein complex subunit 7 beta-sandwich" evidence="7">
    <location>
        <begin position="33"/>
        <end position="178"/>
    </location>
</feature>
<evidence type="ECO:0000256" key="3">
    <source>
        <dbReference type="ARBA" id="ARBA00022729"/>
    </source>
</evidence>
<sequence length="283" mass="30421">MKFLSTLALLGTAAATSLHLSISPSSSLLDLSTLPASTHATLSGPSGKRHRTPLRLDNSFVFTNLEEGEYLLDIHSRDHVFPSLRVDVLDPVSILPVHVEGDGVAAEKVQQQETVVVYLTHPSNKWDHLGAKIATSSAPLSSDAEVKLAVSALGKREFLEKRQGFDILSFFKNPMILMGVLSMGLVFGMPYLMDNSEFFKPSPSYPLLSLYHLLLPYSLVNGYADIEGSHFTVDEETKAEFAEMQKQGPLGGAGGSAGAAQAVQNFDLAGWMAGKSDSGAAKK</sequence>
<accession>A0A4S9F631</accession>
<keyword evidence="4" id="KW-1133">Transmembrane helix</keyword>
<dbReference type="EMBL" id="QZAV01000026">
    <property type="protein sequence ID" value="THX42043.1"/>
    <property type="molecule type" value="Genomic_DNA"/>
</dbReference>
<evidence type="ECO:0000259" key="7">
    <source>
        <dbReference type="Pfam" id="PF09430"/>
    </source>
</evidence>
<dbReference type="AlphaFoldDB" id="A0A4S9F631"/>
<feature type="signal peptide" evidence="6">
    <location>
        <begin position="1"/>
        <end position="15"/>
    </location>
</feature>
<comment type="caution">
    <text evidence="8">The sequence shown here is derived from an EMBL/GenBank/DDBJ whole genome shotgun (WGS) entry which is preliminary data.</text>
</comment>
<dbReference type="PANTHER" id="PTHR13605">
    <property type="entry name" value="ER MEMBRANE PROTEIN COMPLEX SUBUNIT 7"/>
    <property type="match status" value="1"/>
</dbReference>
<reference evidence="8 9" key="1">
    <citation type="submission" date="2018-10" db="EMBL/GenBank/DDBJ databases">
        <title>Fifty Aureobasidium pullulans genomes reveal a recombining polyextremotolerant generalist.</title>
        <authorList>
            <person name="Gostincar C."/>
            <person name="Turk M."/>
            <person name="Zajc J."/>
            <person name="Gunde-Cimerman N."/>
        </authorList>
    </citation>
    <scope>NUCLEOTIDE SEQUENCE [LARGE SCALE GENOMIC DNA]</scope>
    <source>
        <strain evidence="8 9">EXF-9785</strain>
    </source>
</reference>
<dbReference type="PANTHER" id="PTHR13605:SF4">
    <property type="entry name" value="ER MEMBRANE PROTEIN COMPLEX SUBUNIT 7"/>
    <property type="match status" value="1"/>
</dbReference>
<dbReference type="Proteomes" id="UP000308953">
    <property type="component" value="Unassembled WGS sequence"/>
</dbReference>
<feature type="chain" id="PRO_5020707952" description="ER membrane protein complex subunit 7 beta-sandwich domain-containing protein" evidence="6">
    <location>
        <begin position="16"/>
        <end position="283"/>
    </location>
</feature>
<dbReference type="GO" id="GO:0072546">
    <property type="term" value="C:EMC complex"/>
    <property type="evidence" value="ECO:0007669"/>
    <property type="project" value="TreeGrafter"/>
</dbReference>
<evidence type="ECO:0000256" key="1">
    <source>
        <dbReference type="ARBA" id="ARBA00004167"/>
    </source>
</evidence>
<keyword evidence="5" id="KW-0472">Membrane</keyword>
<evidence type="ECO:0000313" key="9">
    <source>
        <dbReference type="Proteomes" id="UP000308953"/>
    </source>
</evidence>